<protein>
    <submittedName>
        <fullName evidence="3">Uncharacterized protein</fullName>
    </submittedName>
</protein>
<feature type="compositionally biased region" description="Low complexity" evidence="1">
    <location>
        <begin position="118"/>
        <end position="128"/>
    </location>
</feature>
<dbReference type="EMBL" id="JAMPLM010000055">
    <property type="protein sequence ID" value="MEP1062168.1"/>
    <property type="molecule type" value="Genomic_DNA"/>
</dbReference>
<evidence type="ECO:0000313" key="4">
    <source>
        <dbReference type="Proteomes" id="UP001476950"/>
    </source>
</evidence>
<reference evidence="3 4" key="1">
    <citation type="submission" date="2022-04" db="EMBL/GenBank/DDBJ databases">
        <title>Positive selection, recombination, and allopatry shape intraspecific diversity of widespread and dominant cyanobacteria.</title>
        <authorList>
            <person name="Wei J."/>
            <person name="Shu W."/>
            <person name="Hu C."/>
        </authorList>
    </citation>
    <scope>NUCLEOTIDE SEQUENCE [LARGE SCALE GENOMIC DNA]</scope>
    <source>
        <strain evidence="3 4">AS-A4</strain>
    </source>
</reference>
<dbReference type="RefSeq" id="WP_190449981.1">
    <property type="nucleotide sequence ID" value="NZ_JAMPLM010000055.1"/>
</dbReference>
<feature type="compositionally biased region" description="Pro residues" evidence="1">
    <location>
        <begin position="129"/>
        <end position="150"/>
    </location>
</feature>
<evidence type="ECO:0000313" key="3">
    <source>
        <dbReference type="EMBL" id="MEP1062168.1"/>
    </source>
</evidence>
<evidence type="ECO:0000256" key="1">
    <source>
        <dbReference type="SAM" id="MobiDB-lite"/>
    </source>
</evidence>
<feature type="region of interest" description="Disordered" evidence="1">
    <location>
        <begin position="118"/>
        <end position="175"/>
    </location>
</feature>
<keyword evidence="4" id="KW-1185">Reference proteome</keyword>
<sequence length="175" mass="18237">MSNFNPNPVDPDPNRVRTSRDVALDNQLIREQNIEMKEQNRAIRENDSAATGLMLGILLFGLTALGFGAYFMTQRPTATPTRTIIQRERTTVTPAQPSPVKPPDVNITVPNPAPPNVNIAVPERAAPAAPAPAAPAPAPAAPAPAAPAPVAPEASTPPTTEAPSDTAPQPSPANP</sequence>
<name>A0ABV0KSE7_9CYAN</name>
<keyword evidence="2" id="KW-1133">Transmembrane helix</keyword>
<organism evidence="3 4">
    <name type="scientific">Stenomitos frigidus AS-A4</name>
    <dbReference type="NCBI Taxonomy" id="2933935"/>
    <lineage>
        <taxon>Bacteria</taxon>
        <taxon>Bacillati</taxon>
        <taxon>Cyanobacteriota</taxon>
        <taxon>Cyanophyceae</taxon>
        <taxon>Leptolyngbyales</taxon>
        <taxon>Leptolyngbyaceae</taxon>
        <taxon>Stenomitos</taxon>
    </lineage>
</organism>
<feature type="transmembrane region" description="Helical" evidence="2">
    <location>
        <begin position="49"/>
        <end position="72"/>
    </location>
</feature>
<keyword evidence="2" id="KW-0812">Transmembrane</keyword>
<gene>
    <name evidence="3" type="ORF">NDI38_27725</name>
</gene>
<keyword evidence="2" id="KW-0472">Membrane</keyword>
<evidence type="ECO:0000256" key="2">
    <source>
        <dbReference type="SAM" id="Phobius"/>
    </source>
</evidence>
<accession>A0ABV0KSE7</accession>
<comment type="caution">
    <text evidence="3">The sequence shown here is derived from an EMBL/GenBank/DDBJ whole genome shotgun (WGS) entry which is preliminary data.</text>
</comment>
<feature type="compositionally biased region" description="Low complexity" evidence="1">
    <location>
        <begin position="151"/>
        <end position="168"/>
    </location>
</feature>
<proteinExistence type="predicted"/>
<dbReference type="Proteomes" id="UP001476950">
    <property type="component" value="Unassembled WGS sequence"/>
</dbReference>